<proteinExistence type="predicted"/>
<dbReference type="Proteomes" id="UP001345827">
    <property type="component" value="Unassembled WGS sequence"/>
</dbReference>
<sequence>MFYLPSARRWALLSLILLGVIIPLRVSQRWHSSHYALLTAALQAYTQRDHQVTTVNVIDGWFSFTGGVFRSQSQSQPQHALGEYLSNPIPRAHPLIRSLQACATGTVNPTISHIRLPNVLYNITLTPPDAPHDSETRFFNPAVIPLPHWSSSALPGDMPKYILISRLVTAGFHQESHICLADICLPASSSSAALPPDVRSCTNDDTTLLGNLGGMRCITPPLKINIPPTPAEQCDGAWSAFPDIPGFHDPRAFWSGKGEPLILVNSASRYACVGLWLLDLRTIVPDLEKLLARGKSKDTVTLGRVMSYPLLTEITRNPRSSRASVEKNWVLWFPGREEAYVQYDLLGRVGGDETVNNKIVTNRTATAKEGNSSSSSSRDGTRTSKTTIRQAGRTFAKLIGNGYTTPNMTHPDEVSCFGPRYEMDTLGNHGHWHQGSNSLRLLLCTRAQARKGQCDEEQAVQDGRSVHFAIMHRKFTNEMDLPLRYERYVAVWESRAPFQMLAVSQWPLLMRNERANPWTSEQNWPDDKSGGWNSTVRGTMFEERMRPKRDQGEEDSEDFKSTAYFTYTPSLAWAWRPHSAGVGDEEEEDADSETMSRLGMGYLGDDVLTGIGLDDVSQVFARVKVDDLVQCMRLCPGVKFADEVHMAGYPE</sequence>
<name>A0AAV9Q8R5_9PEZI</name>
<protein>
    <submittedName>
        <fullName evidence="2">Uncharacterized protein</fullName>
    </submittedName>
</protein>
<organism evidence="2 3">
    <name type="scientific">Vermiconidia calcicola</name>
    <dbReference type="NCBI Taxonomy" id="1690605"/>
    <lineage>
        <taxon>Eukaryota</taxon>
        <taxon>Fungi</taxon>
        <taxon>Dikarya</taxon>
        <taxon>Ascomycota</taxon>
        <taxon>Pezizomycotina</taxon>
        <taxon>Dothideomycetes</taxon>
        <taxon>Dothideomycetidae</taxon>
        <taxon>Mycosphaerellales</taxon>
        <taxon>Extremaceae</taxon>
        <taxon>Vermiconidia</taxon>
    </lineage>
</organism>
<evidence type="ECO:0000313" key="2">
    <source>
        <dbReference type="EMBL" id="KAK5536540.1"/>
    </source>
</evidence>
<feature type="region of interest" description="Disordered" evidence="1">
    <location>
        <begin position="360"/>
        <end position="386"/>
    </location>
</feature>
<keyword evidence="3" id="KW-1185">Reference proteome</keyword>
<evidence type="ECO:0000256" key="1">
    <source>
        <dbReference type="SAM" id="MobiDB-lite"/>
    </source>
</evidence>
<comment type="caution">
    <text evidence="2">The sequence shown here is derived from an EMBL/GenBank/DDBJ whole genome shotgun (WGS) entry which is preliminary data.</text>
</comment>
<reference evidence="2 3" key="1">
    <citation type="submission" date="2023-06" db="EMBL/GenBank/DDBJ databases">
        <title>Black Yeasts Isolated from many extreme environments.</title>
        <authorList>
            <person name="Coleine C."/>
            <person name="Stajich J.E."/>
            <person name="Selbmann L."/>
        </authorList>
    </citation>
    <scope>NUCLEOTIDE SEQUENCE [LARGE SCALE GENOMIC DNA]</scope>
    <source>
        <strain evidence="2 3">CCFEE 5887</strain>
    </source>
</reference>
<evidence type="ECO:0000313" key="3">
    <source>
        <dbReference type="Proteomes" id="UP001345827"/>
    </source>
</evidence>
<feature type="compositionally biased region" description="Polar residues" evidence="1">
    <location>
        <begin position="360"/>
        <end position="371"/>
    </location>
</feature>
<dbReference type="AlphaFoldDB" id="A0AAV9Q8R5"/>
<accession>A0AAV9Q8R5</accession>
<gene>
    <name evidence="2" type="ORF">LTR25_005214</name>
</gene>
<dbReference type="EMBL" id="JAXLQG010000008">
    <property type="protein sequence ID" value="KAK5536540.1"/>
    <property type="molecule type" value="Genomic_DNA"/>
</dbReference>